<dbReference type="GO" id="GO:0009231">
    <property type="term" value="P:riboflavin biosynthetic process"/>
    <property type="evidence" value="ECO:0007669"/>
    <property type="project" value="InterPro"/>
</dbReference>
<evidence type="ECO:0000259" key="1">
    <source>
        <dbReference type="Pfam" id="PF01872"/>
    </source>
</evidence>
<organism evidence="2 3">
    <name type="scientific">Kaistia hirudinis</name>
    <dbReference type="NCBI Taxonomy" id="1293440"/>
    <lineage>
        <taxon>Bacteria</taxon>
        <taxon>Pseudomonadati</taxon>
        <taxon>Pseudomonadota</taxon>
        <taxon>Alphaproteobacteria</taxon>
        <taxon>Hyphomicrobiales</taxon>
        <taxon>Kaistiaceae</taxon>
        <taxon>Kaistia</taxon>
    </lineage>
</organism>
<evidence type="ECO:0000313" key="2">
    <source>
        <dbReference type="EMBL" id="MBB3933866.1"/>
    </source>
</evidence>
<comment type="caution">
    <text evidence="2">The sequence shown here is derived from an EMBL/GenBank/DDBJ whole genome shotgun (WGS) entry which is preliminary data.</text>
</comment>
<dbReference type="InterPro" id="IPR024072">
    <property type="entry name" value="DHFR-like_dom_sf"/>
</dbReference>
<dbReference type="InterPro" id="IPR002734">
    <property type="entry name" value="RibDG_C"/>
</dbReference>
<name>A0A840B0A6_9HYPH</name>
<dbReference type="Pfam" id="PF01872">
    <property type="entry name" value="RibD_C"/>
    <property type="match status" value="1"/>
</dbReference>
<evidence type="ECO:0000313" key="3">
    <source>
        <dbReference type="Proteomes" id="UP000553963"/>
    </source>
</evidence>
<proteinExistence type="predicted"/>
<reference evidence="2 3" key="1">
    <citation type="submission" date="2020-08" db="EMBL/GenBank/DDBJ databases">
        <title>Genomic Encyclopedia of Type Strains, Phase IV (KMG-IV): sequencing the most valuable type-strain genomes for metagenomic binning, comparative biology and taxonomic classification.</title>
        <authorList>
            <person name="Goeker M."/>
        </authorList>
    </citation>
    <scope>NUCLEOTIDE SEQUENCE [LARGE SCALE GENOMIC DNA]</scope>
    <source>
        <strain evidence="2 3">DSM 25966</strain>
    </source>
</reference>
<dbReference type="PANTHER" id="PTHR38011">
    <property type="entry name" value="DIHYDROFOLATE REDUCTASE FAMILY PROTEIN (AFU_ORTHOLOGUE AFUA_8G06820)"/>
    <property type="match status" value="1"/>
</dbReference>
<dbReference type="RefSeq" id="WP_183401521.1">
    <property type="nucleotide sequence ID" value="NZ_JACIDS010000009.1"/>
</dbReference>
<dbReference type="Gene3D" id="3.40.430.10">
    <property type="entry name" value="Dihydrofolate Reductase, subunit A"/>
    <property type="match status" value="1"/>
</dbReference>
<feature type="domain" description="Bacterial bifunctional deaminase-reductase C-terminal" evidence="1">
    <location>
        <begin position="2"/>
        <end position="182"/>
    </location>
</feature>
<dbReference type="AlphaFoldDB" id="A0A840B0A6"/>
<gene>
    <name evidence="2" type="ORF">GGR25_004946</name>
</gene>
<dbReference type="SUPFAM" id="SSF53597">
    <property type="entry name" value="Dihydrofolate reductase-like"/>
    <property type="match status" value="1"/>
</dbReference>
<keyword evidence="3" id="KW-1185">Reference proteome</keyword>
<protein>
    <submittedName>
        <fullName evidence="2">Dihydrofolate reductase</fullName>
    </submittedName>
</protein>
<dbReference type="EMBL" id="JACIDS010000009">
    <property type="protein sequence ID" value="MBB3933866.1"/>
    <property type="molecule type" value="Genomic_DNA"/>
</dbReference>
<dbReference type="PANTHER" id="PTHR38011:SF11">
    <property type="entry name" value="2,5-DIAMINO-6-RIBOSYLAMINO-4(3H)-PYRIMIDINONE 5'-PHOSPHATE REDUCTASE"/>
    <property type="match status" value="1"/>
</dbReference>
<dbReference type="GO" id="GO:0008703">
    <property type="term" value="F:5-amino-6-(5-phosphoribosylamino)uracil reductase activity"/>
    <property type="evidence" value="ECO:0007669"/>
    <property type="project" value="InterPro"/>
</dbReference>
<accession>A0A840B0A6</accession>
<dbReference type="Proteomes" id="UP000553963">
    <property type="component" value="Unassembled WGS sequence"/>
</dbReference>
<sequence>MRKVILSMFMSLDGFIEGPNHEFVPPDWSDDLSRYWVEPNLATTGTILYGRVCYLMNAAFWQPAATDPDSPAARIDHAPLMNRLEKVVFSRSLETPVWDNSRIVSGDVAAEIERLRTEPGGDIVMFGGAGIASWCMRHRLFDEYRFMITPLVLGAGNPLFRGGHERFKLELIESRTLDTGAIILHYRDPHRRA</sequence>
<dbReference type="InterPro" id="IPR050765">
    <property type="entry name" value="Riboflavin_Biosynth_HTPR"/>
</dbReference>